<proteinExistence type="inferred from homology"/>
<dbReference type="EMBL" id="GEMB01003498">
    <property type="protein sequence ID" value="JAR99717.1"/>
    <property type="molecule type" value="Transcribed_RNA"/>
</dbReference>
<dbReference type="AlphaFoldDB" id="A0A170YA95"/>
<evidence type="ECO:0000313" key="4">
    <source>
        <dbReference type="EMBL" id="JAR99717.1"/>
    </source>
</evidence>
<evidence type="ECO:0000256" key="1">
    <source>
        <dbReference type="ARBA" id="ARBA00005771"/>
    </source>
</evidence>
<protein>
    <submittedName>
        <fullName evidence="4">Sulfotransferase 1a3-like protein isoform x2</fullName>
    </submittedName>
</protein>
<keyword evidence="2 4" id="KW-0808">Transferase</keyword>
<reference evidence="4" key="1">
    <citation type="submission" date="2016-04" db="EMBL/GenBank/DDBJ databases">
        <authorList>
            <person name="Calderon-Fernandez G.M.Sr."/>
        </authorList>
    </citation>
    <scope>NUCLEOTIDE SEQUENCE</scope>
    <source>
        <strain evidence="4">Int1</strain>
        <tissue evidence="4">Integument</tissue>
    </source>
</reference>
<reference evidence="4" key="2">
    <citation type="journal article" date="2017" name="J. Med. Entomol.">
        <title>Transcriptome Analysis of the Triatoma infestans (Hemiptera: Reduviidae) Integument.</title>
        <authorList>
            <person name="Calderon-Fernandez G.M."/>
            <person name="Moriconi D.E."/>
            <person name="Dulbecco A.B."/>
            <person name="Juarez M.P."/>
        </authorList>
    </citation>
    <scope>NUCLEOTIDE SEQUENCE</scope>
    <source>
        <strain evidence="4">Int1</strain>
        <tissue evidence="4">Integument</tissue>
    </source>
</reference>
<organism evidence="4">
    <name type="scientific">Triatoma infestans</name>
    <name type="common">Assassin bug</name>
    <dbReference type="NCBI Taxonomy" id="30076"/>
    <lineage>
        <taxon>Eukaryota</taxon>
        <taxon>Metazoa</taxon>
        <taxon>Ecdysozoa</taxon>
        <taxon>Arthropoda</taxon>
        <taxon>Hexapoda</taxon>
        <taxon>Insecta</taxon>
        <taxon>Pterygota</taxon>
        <taxon>Neoptera</taxon>
        <taxon>Paraneoptera</taxon>
        <taxon>Hemiptera</taxon>
        <taxon>Heteroptera</taxon>
        <taxon>Panheteroptera</taxon>
        <taxon>Cimicomorpha</taxon>
        <taxon>Reduviidae</taxon>
        <taxon>Triatominae</taxon>
        <taxon>Triatoma</taxon>
    </lineage>
</organism>
<dbReference type="Pfam" id="PF00685">
    <property type="entry name" value="Sulfotransfer_1"/>
    <property type="match status" value="1"/>
</dbReference>
<dbReference type="PANTHER" id="PTHR11783">
    <property type="entry name" value="SULFOTRANSFERASE SULT"/>
    <property type="match status" value="1"/>
</dbReference>
<dbReference type="Gene3D" id="3.40.50.300">
    <property type="entry name" value="P-loop containing nucleotide triphosphate hydrolases"/>
    <property type="match status" value="1"/>
</dbReference>
<dbReference type="SUPFAM" id="SSF52540">
    <property type="entry name" value="P-loop containing nucleoside triphosphate hydrolases"/>
    <property type="match status" value="1"/>
</dbReference>
<accession>A0A170YA95</accession>
<evidence type="ECO:0000256" key="2">
    <source>
        <dbReference type="ARBA" id="ARBA00022679"/>
    </source>
</evidence>
<dbReference type="GO" id="GO:0008146">
    <property type="term" value="F:sulfotransferase activity"/>
    <property type="evidence" value="ECO:0007669"/>
    <property type="project" value="InterPro"/>
</dbReference>
<comment type="similarity">
    <text evidence="1">Belongs to the sulfotransferase 1 family.</text>
</comment>
<dbReference type="InterPro" id="IPR000863">
    <property type="entry name" value="Sulfotransferase_dom"/>
</dbReference>
<name>A0A170YA95_TRIIF</name>
<sequence>MRKLCGANGMPPADTLFCDTMLPKEYENYLDTIRNFEVRPDDVWVITFPKCGTTWTQEMAWLIGNNFDFKTAKEIVLYKRFVFMEYNAIGGFKEGSGCLPTLDSMPSPRYIKSHLPPQLLPKQLWTVKPKIIYVYRNPKDVTMSYCNHYRLWNDFNGSQNDFNEAFISDKVLYSPFWPHVLTFWDLKHNSDNILYITFEEMKKDLRKVASQVANFMGKQIPTEVEEEFFKHLSFESMRDNPAVNFAAEAKELNKHHLHFMREGKSGSWKKVLSEDDAKEFDKWSLRYLEDSDFPYYQ</sequence>
<feature type="domain" description="Sulfotransferase" evidence="3">
    <location>
        <begin position="40"/>
        <end position="289"/>
    </location>
</feature>
<evidence type="ECO:0000259" key="3">
    <source>
        <dbReference type="Pfam" id="PF00685"/>
    </source>
</evidence>
<dbReference type="InterPro" id="IPR027417">
    <property type="entry name" value="P-loop_NTPase"/>
</dbReference>